<gene>
    <name evidence="1" type="ORF">F6X51_25655</name>
</gene>
<dbReference type="AlphaFoldDB" id="A0A6N6MIE3"/>
<organism evidence="1 2">
    <name type="scientific">Methylobacterium planeticum</name>
    <dbReference type="NCBI Taxonomy" id="2615211"/>
    <lineage>
        <taxon>Bacteria</taxon>
        <taxon>Pseudomonadati</taxon>
        <taxon>Pseudomonadota</taxon>
        <taxon>Alphaproteobacteria</taxon>
        <taxon>Hyphomicrobiales</taxon>
        <taxon>Methylobacteriaceae</taxon>
        <taxon>Methylobacterium</taxon>
    </lineage>
</organism>
<dbReference type="Proteomes" id="UP000441523">
    <property type="component" value="Unassembled WGS sequence"/>
</dbReference>
<proteinExistence type="predicted"/>
<protein>
    <submittedName>
        <fullName evidence="1">Uncharacterized protein</fullName>
    </submittedName>
</protein>
<accession>A0A6N6MIE3</accession>
<dbReference type="RefSeq" id="WP_150966702.1">
    <property type="nucleotide sequence ID" value="NZ_VZZJ01000041.1"/>
</dbReference>
<name>A0A6N6MIE3_9HYPH</name>
<keyword evidence="2" id="KW-1185">Reference proteome</keyword>
<evidence type="ECO:0000313" key="1">
    <source>
        <dbReference type="EMBL" id="KAB1069263.1"/>
    </source>
</evidence>
<reference evidence="1 2" key="1">
    <citation type="submission" date="2019-09" db="EMBL/GenBank/DDBJ databases">
        <title>YIM 132548 draft genome.</title>
        <authorList>
            <person name="Jiang L."/>
        </authorList>
    </citation>
    <scope>NUCLEOTIDE SEQUENCE [LARGE SCALE GENOMIC DNA]</scope>
    <source>
        <strain evidence="1 2">YIM 132548</strain>
    </source>
</reference>
<dbReference type="EMBL" id="VZZJ01000041">
    <property type="protein sequence ID" value="KAB1069263.1"/>
    <property type="molecule type" value="Genomic_DNA"/>
</dbReference>
<comment type="caution">
    <text evidence="1">The sequence shown here is derived from an EMBL/GenBank/DDBJ whole genome shotgun (WGS) entry which is preliminary data.</text>
</comment>
<evidence type="ECO:0000313" key="2">
    <source>
        <dbReference type="Proteomes" id="UP000441523"/>
    </source>
</evidence>
<sequence length="110" mass="11428">MADLSELIPTYLSANTQTDVTGNGANGMPAASAGTYTLNLCNDSDAEVVISAIYLTKGEAPTQAHKIHPSHSVEGRGYSLIQPIKIGAGWKLFVTASGPISAQLIGRKEG</sequence>